<dbReference type="InterPro" id="IPR000626">
    <property type="entry name" value="Ubiquitin-like_dom"/>
</dbReference>
<feature type="transmembrane region" description="Helical" evidence="1">
    <location>
        <begin position="137"/>
        <end position="157"/>
    </location>
</feature>
<keyword evidence="1" id="KW-0812">Transmembrane</keyword>
<dbReference type="OrthoDB" id="71310at2759"/>
<feature type="transmembrane region" description="Helical" evidence="1">
    <location>
        <begin position="169"/>
        <end position="186"/>
    </location>
</feature>
<organism evidence="3 4">
    <name type="scientific">Protea cynaroides</name>
    <dbReference type="NCBI Taxonomy" id="273540"/>
    <lineage>
        <taxon>Eukaryota</taxon>
        <taxon>Viridiplantae</taxon>
        <taxon>Streptophyta</taxon>
        <taxon>Embryophyta</taxon>
        <taxon>Tracheophyta</taxon>
        <taxon>Spermatophyta</taxon>
        <taxon>Magnoliopsida</taxon>
        <taxon>Proteales</taxon>
        <taxon>Proteaceae</taxon>
        <taxon>Protea</taxon>
    </lineage>
</organism>
<comment type="caution">
    <text evidence="3">The sequence shown here is derived from an EMBL/GenBank/DDBJ whole genome shotgun (WGS) entry which is preliminary data.</text>
</comment>
<dbReference type="AlphaFoldDB" id="A0A9Q0JV44"/>
<reference evidence="3" key="1">
    <citation type="journal article" date="2023" name="Plant J.">
        <title>The genome of the king protea, Protea cynaroides.</title>
        <authorList>
            <person name="Chang J."/>
            <person name="Duong T.A."/>
            <person name="Schoeman C."/>
            <person name="Ma X."/>
            <person name="Roodt D."/>
            <person name="Barker N."/>
            <person name="Li Z."/>
            <person name="Van de Peer Y."/>
            <person name="Mizrachi E."/>
        </authorList>
    </citation>
    <scope>NUCLEOTIDE SEQUENCE</scope>
    <source>
        <tissue evidence="3">Young leaves</tissue>
    </source>
</reference>
<accession>A0A9Q0JV44</accession>
<dbReference type="EMBL" id="JAMYWD010000012">
    <property type="protein sequence ID" value="KAJ4952637.1"/>
    <property type="molecule type" value="Genomic_DNA"/>
</dbReference>
<dbReference type="PANTHER" id="PTHR13527">
    <property type="entry name" value="SAYSVFN DOMAIN-CONTAINING PROTEIN 1"/>
    <property type="match status" value="1"/>
</dbReference>
<evidence type="ECO:0000256" key="1">
    <source>
        <dbReference type="SAM" id="Phobius"/>
    </source>
</evidence>
<sequence>MAENCVSYKEEVEIILKTIGPARPSRLRVPSHIKVLDLRDLIAKNRHLPIEQLKLILRGEILCDSKNGDDVYLRLCGGDSLMVAVKPKLPAKHVRNGFNDDDDDDDDDLKFQIPESANWWKKRLLCFLHDKLKLPHVLLMAIFSVSLKAWAVIILWFALAPVAHRWDVGPLYILGTGFCIILLNLGQRQHGDLSAYSIFNENFRELPGTLNADRLDRDIRAGEFPRCLPSVDFVIGAGCDVCNC</sequence>
<evidence type="ECO:0000259" key="2">
    <source>
        <dbReference type="PROSITE" id="PS50053"/>
    </source>
</evidence>
<dbReference type="Proteomes" id="UP001141806">
    <property type="component" value="Unassembled WGS sequence"/>
</dbReference>
<proteinExistence type="predicted"/>
<dbReference type="InterPro" id="IPR039159">
    <property type="entry name" value="SAYSD1"/>
</dbReference>
<evidence type="ECO:0000313" key="4">
    <source>
        <dbReference type="Proteomes" id="UP001141806"/>
    </source>
</evidence>
<dbReference type="Gene3D" id="3.10.20.90">
    <property type="entry name" value="Phosphatidylinositol 3-kinase Catalytic Subunit, Chain A, domain 1"/>
    <property type="match status" value="1"/>
</dbReference>
<gene>
    <name evidence="3" type="ORF">NE237_029469</name>
</gene>
<dbReference type="InterPro" id="IPR019387">
    <property type="entry name" value="SAYSvFN_dom"/>
</dbReference>
<protein>
    <recommendedName>
        <fullName evidence="2">Ubiquitin-like domain-containing protein</fullName>
    </recommendedName>
</protein>
<dbReference type="PANTHER" id="PTHR13527:SF0">
    <property type="entry name" value="SAYSVFN DOMAIN-CONTAINING PROTEIN 1"/>
    <property type="match status" value="1"/>
</dbReference>
<keyword evidence="1" id="KW-0472">Membrane</keyword>
<dbReference type="Pfam" id="PF10260">
    <property type="entry name" value="SAYSvFN"/>
    <property type="match status" value="1"/>
</dbReference>
<dbReference type="PROSITE" id="PS50053">
    <property type="entry name" value="UBIQUITIN_2"/>
    <property type="match status" value="1"/>
</dbReference>
<dbReference type="CDD" id="cd17039">
    <property type="entry name" value="Ubl_ubiquitin_like"/>
    <property type="match status" value="1"/>
</dbReference>
<feature type="domain" description="Ubiquitin-like" evidence="2">
    <location>
        <begin position="12"/>
        <end position="66"/>
    </location>
</feature>
<evidence type="ECO:0000313" key="3">
    <source>
        <dbReference type="EMBL" id="KAJ4952637.1"/>
    </source>
</evidence>
<dbReference type="InterPro" id="IPR029071">
    <property type="entry name" value="Ubiquitin-like_domsf"/>
</dbReference>
<dbReference type="SUPFAM" id="SSF54236">
    <property type="entry name" value="Ubiquitin-like"/>
    <property type="match status" value="1"/>
</dbReference>
<name>A0A9Q0JV44_9MAGN</name>
<keyword evidence="1" id="KW-1133">Transmembrane helix</keyword>
<keyword evidence="4" id="KW-1185">Reference proteome</keyword>